<proteinExistence type="inferred from homology"/>
<keyword evidence="4" id="KW-1185">Reference proteome</keyword>
<dbReference type="PANTHER" id="PTHR42928:SF5">
    <property type="entry name" value="BLR1237 PROTEIN"/>
    <property type="match status" value="1"/>
</dbReference>
<dbReference type="InterPro" id="IPR042100">
    <property type="entry name" value="Bug_dom1"/>
</dbReference>
<organism evidence="3 4">
    <name type="scientific">Zwartia hollandica</name>
    <dbReference type="NCBI Taxonomy" id="324606"/>
    <lineage>
        <taxon>Bacteria</taxon>
        <taxon>Pseudomonadati</taxon>
        <taxon>Pseudomonadota</taxon>
        <taxon>Betaproteobacteria</taxon>
        <taxon>Burkholderiales</taxon>
        <taxon>Alcaligenaceae</taxon>
        <taxon>Zwartia</taxon>
    </lineage>
</organism>
<keyword evidence="2" id="KW-0732">Signal</keyword>
<protein>
    <submittedName>
        <fullName evidence="3">Tripartite tricarboxylate transporter substrate binding protein</fullName>
    </submittedName>
</protein>
<feature type="signal peptide" evidence="2">
    <location>
        <begin position="1"/>
        <end position="38"/>
    </location>
</feature>
<reference evidence="3" key="1">
    <citation type="submission" date="2021-07" db="EMBL/GenBank/DDBJ databases">
        <title>New genus and species of the family Alcaligenaceae.</title>
        <authorList>
            <person name="Hahn M.W."/>
        </authorList>
    </citation>
    <scope>NUCLEOTIDE SEQUENCE</scope>
    <source>
        <strain evidence="3">LF4-65</strain>
    </source>
</reference>
<dbReference type="EMBL" id="JAHXRI010000025">
    <property type="protein sequence ID" value="MBZ1351852.1"/>
    <property type="molecule type" value="Genomic_DNA"/>
</dbReference>
<dbReference type="Proteomes" id="UP000739565">
    <property type="component" value="Unassembled WGS sequence"/>
</dbReference>
<comment type="caution">
    <text evidence="3">The sequence shown here is derived from an EMBL/GenBank/DDBJ whole genome shotgun (WGS) entry which is preliminary data.</text>
</comment>
<dbReference type="PIRSF" id="PIRSF017082">
    <property type="entry name" value="YflP"/>
    <property type="match status" value="1"/>
</dbReference>
<dbReference type="PANTHER" id="PTHR42928">
    <property type="entry name" value="TRICARBOXYLATE-BINDING PROTEIN"/>
    <property type="match status" value="1"/>
</dbReference>
<sequence length="341" mass="34948">MAWLTETTMKKKTLPVKQLCAALMAVAGIGLTGGQAQAQAADAFPTKAIKLVVPFAPGGVTDTSGRIVAEGLSKRLGQQVIVENKPGASGNIGAQQVATSAPDGYTLFLALDGTLVINPHAYSKIGFDTLKDFEPIAKIGNSVIILAANPNVKAKTLKELVALANSTPGGLSYGTSGNASIVHLAGELLKQQSNSNFVHVAYKGGGPAVADALAGHIPLTFASAASINQHLKAGTLVALGVPSATRSAAYSDIPTFKEAGIPGIELNSWVGVMAPAKTPAAIVAKLNKEINAVLQDPTVKAKLLGSGIEAANTTPAEFGDEIKRDLAMYKPVVEKAGIKVN</sequence>
<dbReference type="AlphaFoldDB" id="A0A953NCI4"/>
<evidence type="ECO:0000256" key="2">
    <source>
        <dbReference type="SAM" id="SignalP"/>
    </source>
</evidence>
<gene>
    <name evidence="3" type="ORF">KZZ10_14505</name>
</gene>
<dbReference type="Pfam" id="PF03401">
    <property type="entry name" value="TctC"/>
    <property type="match status" value="1"/>
</dbReference>
<evidence type="ECO:0000313" key="3">
    <source>
        <dbReference type="EMBL" id="MBZ1351852.1"/>
    </source>
</evidence>
<accession>A0A953NCI4</accession>
<evidence type="ECO:0000313" key="4">
    <source>
        <dbReference type="Proteomes" id="UP000739565"/>
    </source>
</evidence>
<dbReference type="CDD" id="cd13578">
    <property type="entry name" value="PBP2_Bug27"/>
    <property type="match status" value="1"/>
</dbReference>
<dbReference type="Gene3D" id="3.40.190.150">
    <property type="entry name" value="Bordetella uptake gene, domain 1"/>
    <property type="match status" value="1"/>
</dbReference>
<evidence type="ECO:0000256" key="1">
    <source>
        <dbReference type="ARBA" id="ARBA00006987"/>
    </source>
</evidence>
<feature type="chain" id="PRO_5037285477" evidence="2">
    <location>
        <begin position="39"/>
        <end position="341"/>
    </location>
</feature>
<name>A0A953NCI4_9BURK</name>
<dbReference type="Gene3D" id="3.40.190.10">
    <property type="entry name" value="Periplasmic binding protein-like II"/>
    <property type="match status" value="1"/>
</dbReference>
<comment type="similarity">
    <text evidence="1">Belongs to the UPF0065 (bug) family.</text>
</comment>
<dbReference type="InterPro" id="IPR005064">
    <property type="entry name" value="BUG"/>
</dbReference>
<dbReference type="SUPFAM" id="SSF53850">
    <property type="entry name" value="Periplasmic binding protein-like II"/>
    <property type="match status" value="1"/>
</dbReference>